<evidence type="ECO:0000256" key="2">
    <source>
        <dbReference type="PIRSR" id="PIRSR029792-1"/>
    </source>
</evidence>
<feature type="active site" description="Proton acceptor" evidence="2">
    <location>
        <position position="91"/>
    </location>
</feature>
<dbReference type="RefSeq" id="WP_088559596.1">
    <property type="nucleotide sequence ID" value="NZ_FYEH01000001.1"/>
</dbReference>
<dbReference type="Gene3D" id="3.10.310.10">
    <property type="entry name" value="Diaminopimelate Epimerase, Chain A, domain 1"/>
    <property type="match status" value="2"/>
</dbReference>
<feature type="active site" description="Proton donor" evidence="2">
    <location>
        <position position="255"/>
    </location>
</feature>
<dbReference type="AlphaFoldDB" id="A0A212PZW1"/>
<dbReference type="OrthoDB" id="181267at2"/>
<accession>A0A212PZW1</accession>
<dbReference type="InterPro" id="IPR008794">
    <property type="entry name" value="Pro_racemase_fam"/>
</dbReference>
<comment type="similarity">
    <text evidence="1">Belongs to the proline racemase family.</text>
</comment>
<dbReference type="PANTHER" id="PTHR33442:SF5">
    <property type="entry name" value="BIFUNCTIONAL TRANS-3-HYDROXY-L-PROLINE DEHYDRATASE_2-EPIMERASE"/>
    <property type="match status" value="1"/>
</dbReference>
<dbReference type="GO" id="GO:0047580">
    <property type="term" value="F:4-hydroxyproline epimerase activity"/>
    <property type="evidence" value="ECO:0007669"/>
    <property type="project" value="TreeGrafter"/>
</dbReference>
<gene>
    <name evidence="3" type="ORF">SAMN07250955_101286</name>
</gene>
<proteinExistence type="inferred from homology"/>
<dbReference type="PANTHER" id="PTHR33442">
    <property type="entry name" value="TRANS-3-HYDROXY-L-PROLINE DEHYDRATASE"/>
    <property type="match status" value="1"/>
</dbReference>
<dbReference type="FunFam" id="3.10.310.10:FF:000005">
    <property type="entry name" value="Proline racemase"/>
    <property type="match status" value="1"/>
</dbReference>
<protein>
    <submittedName>
        <fullName evidence="3">Proline racemase</fullName>
    </submittedName>
</protein>
<name>A0A212PZW1_9PROT</name>
<dbReference type="Pfam" id="PF05544">
    <property type="entry name" value="Pro_racemase"/>
    <property type="match status" value="1"/>
</dbReference>
<organism evidence="3 4">
    <name type="scientific">Arboricoccus pini</name>
    <dbReference type="NCBI Taxonomy" id="1963835"/>
    <lineage>
        <taxon>Bacteria</taxon>
        <taxon>Pseudomonadati</taxon>
        <taxon>Pseudomonadota</taxon>
        <taxon>Alphaproteobacteria</taxon>
        <taxon>Geminicoccales</taxon>
        <taxon>Geminicoccaceae</taxon>
        <taxon>Arboricoccus</taxon>
    </lineage>
</organism>
<evidence type="ECO:0000313" key="3">
    <source>
        <dbReference type="EMBL" id="SNB52631.1"/>
    </source>
</evidence>
<sequence>MRWTKRISIVDVHAAGEVGRVITGGVLDIPGRTIAEKKRHLETEADDLRRFCLFEPRGSAAMSVNLLLPPTSAAADLGMIIMESTDYPAMSGSNLMCVCTAALELGIVPMTEPVTKLVVETPAGLLPVTAHCLDGKCQSVTLDNVPCFVEELDANIEVEGVGTVQADITFGGAFFAIVDAARLGFAMVPDEARELVDLGERIKSAASEQFTIVHPEMPDINSVTFTLFGGPPRGAENVRKSAVVISPGRLDRSPCGTGTCARLATLHHRGLIASGTPMIHESLIGTRFIAEVVAETEVAGRAAVVPRLTGQAWIFGTQELALDPSDPFPAGFTLTDTWGNGVRGLNSAP</sequence>
<dbReference type="SUPFAM" id="SSF54506">
    <property type="entry name" value="Diaminopimelate epimerase-like"/>
    <property type="match status" value="1"/>
</dbReference>
<keyword evidence="4" id="KW-1185">Reference proteome</keyword>
<dbReference type="SFLD" id="SFLDS00028">
    <property type="entry name" value="Proline_Racemase"/>
    <property type="match status" value="1"/>
</dbReference>
<dbReference type="PIRSF" id="PIRSF029792">
    <property type="entry name" value="Pro_racemase"/>
    <property type="match status" value="1"/>
</dbReference>
<dbReference type="Proteomes" id="UP000197065">
    <property type="component" value="Unassembled WGS sequence"/>
</dbReference>
<evidence type="ECO:0000313" key="4">
    <source>
        <dbReference type="Proteomes" id="UP000197065"/>
    </source>
</evidence>
<dbReference type="EMBL" id="FYEH01000001">
    <property type="protein sequence ID" value="SNB52631.1"/>
    <property type="molecule type" value="Genomic_DNA"/>
</dbReference>
<evidence type="ECO:0000256" key="1">
    <source>
        <dbReference type="ARBA" id="ARBA00007529"/>
    </source>
</evidence>
<reference evidence="3 4" key="1">
    <citation type="submission" date="2017-06" db="EMBL/GenBank/DDBJ databases">
        <authorList>
            <person name="Kim H.J."/>
            <person name="Triplett B.A."/>
        </authorList>
    </citation>
    <scope>NUCLEOTIDE SEQUENCE [LARGE SCALE GENOMIC DNA]</scope>
    <source>
        <strain evidence="3 4">B29T1</strain>
    </source>
</reference>